<keyword evidence="2" id="KW-1185">Reference proteome</keyword>
<protein>
    <submittedName>
        <fullName evidence="1">Nuclease SbcCD subunit C</fullName>
    </submittedName>
</protein>
<evidence type="ECO:0000313" key="1">
    <source>
        <dbReference type="EMBL" id="GGF68011.1"/>
    </source>
</evidence>
<sequence>MKILRVRFSNLNSLRGQHEIDFSHSPLSDAGLFAITGPTGAGKTTILDAITLALYGQVPRHEGGVEQVMSHGTGESWAEVEFQVNGRRYRSKWGQYRARKKAEGKLQDSRMELSEEPIGPTADASDENWPIIESYKSRVPARVAELSGLEYRQFLRSVLLAQGEFTRFLKSTAGERAQLLEKITDTRKYSDISVFAFRKAKEEAQQVEVLRTGLAGVTLFSNEEVTAIETEMAAIEQQAQTSAAAQQNLQEAQTWLTKLADLATRQQRAQTTLATLAAEAETLAPLRQRLTAHEQALPFRTPWELLQAADTRLQRMQHEATQAREQRPQLQQQLDAVQASRATTQQARDEALANQEEQNPKLLEAEKLDAVIQAEEAQITKEKQEYEQRNEQCKRQKAEYEQATCQTRRLGEELKELTAWLTLHSRRTELPNIRPQLGSHLEDLADVDRELQELTTQQKAQNLALQQARLLGAQATTRQADAEKQTTELAAAQQQTEAERDTWMARLQQFAAGLQAQHADQEKHLADLRKLLQAQQLILSHEEARRYLVAGEPCPLCGAAEHPFALGALGVTTDSLQRDKEREESLGQQVRALNGRVQKLLTAAGMLENAGGQISAENLQIHRPLTTEEEEMAPRQARALAQRLRELQEQHHAAMVLRTKAHGEQQLASEQKRQAEAKLNELTEKLEDARDRAPKIREQVSSMLAYFQLTFTGDNGAALMGQLEQLTTEYEQQKEAIHKAESQRAAAQAQGEELKKALAETQEWLTTRKAELVRHHEAIQRQRQQRQQFFAGLHVAQARQQLMDTVKALTDAYERSHQTFCEHESQLSRTDERLRQLEQETAREQQERDQLYTKLIADLQAANLPPSPEELRTRLLPDAEARRLFDQLHTHERALLTTQSTLTEALQQLDLEQRKELTAESAEAIREQLRAAERNLADLHQQLGQRRQRLHDHHQGLARHAELAATLEKQQQEAKRWRQLAELIGSADGKKFSEFAQGLTLTRLTELANRHLTRLTDRYRIARNPHEYLDLLVVDHYQADSTRSMSSLSGGESFLVSLALALGLSELAGHKTQIETLFIDEGFGTLDADALEVALTALEILQGTGKMIGIISHVEALKERVTTQINVRKGVGGISTLRVVGFGESE</sequence>
<evidence type="ECO:0000313" key="2">
    <source>
        <dbReference type="Proteomes" id="UP000605392"/>
    </source>
</evidence>
<proteinExistence type="predicted"/>
<dbReference type="Proteomes" id="UP000605392">
    <property type="component" value="Unassembled WGS sequence"/>
</dbReference>
<accession>A0ACB5PSN6</accession>
<gene>
    <name evidence="1" type="primary">sbcC</name>
    <name evidence="1" type="ORF">GCM10011375_23820</name>
</gene>
<comment type="caution">
    <text evidence="1">The sequence shown here is derived from an EMBL/GenBank/DDBJ whole genome shotgun (WGS) entry which is preliminary data.</text>
</comment>
<dbReference type="EMBL" id="BMFN01000002">
    <property type="protein sequence ID" value="GGF68011.1"/>
    <property type="molecule type" value="Genomic_DNA"/>
</dbReference>
<name>A0ACB5PSN6_9BACT</name>
<reference evidence="1 2" key="1">
    <citation type="journal article" date="2019" name="Int. J. Syst. Evol. Microbiol.">
        <title>The Global Catalogue of Microorganisms (GCM) 10K type strain sequencing project: providing services to taxonomists for standard genome sequencing and annotation.</title>
        <authorList>
            <consortium name="The Broad Institute Genomics Platform"/>
            <consortium name="The Broad Institute Genome Sequencing Center for Infectious Disease"/>
            <person name="Wu L."/>
            <person name="Ma J."/>
        </authorList>
    </citation>
    <scope>NUCLEOTIDE SEQUENCE [LARGE SCALE GENOMIC DNA]</scope>
    <source>
        <strain evidence="1 2">CGMCC 1.12720</strain>
    </source>
</reference>
<organism evidence="1 2">
    <name type="scientific">Hymenobacter qilianensis</name>
    <dbReference type="NCBI Taxonomy" id="1385715"/>
    <lineage>
        <taxon>Bacteria</taxon>
        <taxon>Pseudomonadati</taxon>
        <taxon>Bacteroidota</taxon>
        <taxon>Cytophagia</taxon>
        <taxon>Cytophagales</taxon>
        <taxon>Hymenobacteraceae</taxon>
        <taxon>Hymenobacter</taxon>
    </lineage>
</organism>